<evidence type="ECO:0000313" key="2">
    <source>
        <dbReference type="EMBL" id="MCI21350.1"/>
    </source>
</evidence>
<dbReference type="PANTHER" id="PTHR31052:SF3">
    <property type="entry name" value="COBRA-LIKE PROTEIN 7"/>
    <property type="match status" value="1"/>
</dbReference>
<dbReference type="InterPro" id="IPR056900">
    <property type="entry name" value="COB_C"/>
</dbReference>
<proteinExistence type="predicted"/>
<protein>
    <submittedName>
        <fullName evidence="2">COBRA-like protein 7-like</fullName>
    </submittedName>
</protein>
<dbReference type="EMBL" id="LXQA010124455">
    <property type="protein sequence ID" value="MCI21350.1"/>
    <property type="molecule type" value="Genomic_DNA"/>
</dbReference>
<feature type="non-terminal residue" evidence="2">
    <location>
        <position position="136"/>
    </location>
</feature>
<evidence type="ECO:0000313" key="3">
    <source>
        <dbReference type="Proteomes" id="UP000265520"/>
    </source>
</evidence>
<dbReference type="PANTHER" id="PTHR31052">
    <property type="entry name" value="COBRA-LIKE PROTEIN 7"/>
    <property type="match status" value="1"/>
</dbReference>
<accession>A0A392QC91</accession>
<organism evidence="2 3">
    <name type="scientific">Trifolium medium</name>
    <dbReference type="NCBI Taxonomy" id="97028"/>
    <lineage>
        <taxon>Eukaryota</taxon>
        <taxon>Viridiplantae</taxon>
        <taxon>Streptophyta</taxon>
        <taxon>Embryophyta</taxon>
        <taxon>Tracheophyta</taxon>
        <taxon>Spermatophyta</taxon>
        <taxon>Magnoliopsida</taxon>
        <taxon>eudicotyledons</taxon>
        <taxon>Gunneridae</taxon>
        <taxon>Pentapetalae</taxon>
        <taxon>rosids</taxon>
        <taxon>fabids</taxon>
        <taxon>Fabales</taxon>
        <taxon>Fabaceae</taxon>
        <taxon>Papilionoideae</taxon>
        <taxon>50 kb inversion clade</taxon>
        <taxon>NPAAA clade</taxon>
        <taxon>Hologalegina</taxon>
        <taxon>IRL clade</taxon>
        <taxon>Trifolieae</taxon>
        <taxon>Trifolium</taxon>
    </lineage>
</organism>
<reference evidence="2 3" key="1">
    <citation type="journal article" date="2018" name="Front. Plant Sci.">
        <title>Red Clover (Trifolium pratense) and Zigzag Clover (T. medium) - A Picture of Genomic Similarities and Differences.</title>
        <authorList>
            <person name="Dluhosova J."/>
            <person name="Istvanek J."/>
            <person name="Nedelnik J."/>
            <person name="Repkova J."/>
        </authorList>
    </citation>
    <scope>NUCLEOTIDE SEQUENCE [LARGE SCALE GENOMIC DNA]</scope>
    <source>
        <strain evidence="3">cv. 10/8</strain>
        <tissue evidence="2">Leaf</tissue>
    </source>
</reference>
<sequence length="136" mass="15418">MWLPPKALLFPFENRSEIAHAWARYNNLQVPNPIPCGDNCGVSINWHVNTDDKKGWTARITIFNWGETNFADWFAAVQMDKGAIGFKEMYSFNGSLLERLNSTIFMQGKKGLNFLVAEANGSNPRRDPRVPGKQQS</sequence>
<name>A0A392QC91_9FABA</name>
<comment type="caution">
    <text evidence="2">The sequence shown here is derived from an EMBL/GenBank/DDBJ whole genome shotgun (WGS) entry which is preliminary data.</text>
</comment>
<evidence type="ECO:0000259" key="1">
    <source>
        <dbReference type="Pfam" id="PF25079"/>
    </source>
</evidence>
<keyword evidence="3" id="KW-1185">Reference proteome</keyword>
<dbReference type="AlphaFoldDB" id="A0A392QC91"/>
<dbReference type="Pfam" id="PF25079">
    <property type="entry name" value="COB_C"/>
    <property type="match status" value="1"/>
</dbReference>
<feature type="domain" description="COBRA C-terminal" evidence="1">
    <location>
        <begin position="1"/>
        <end position="136"/>
    </location>
</feature>
<dbReference type="Proteomes" id="UP000265520">
    <property type="component" value="Unassembled WGS sequence"/>
</dbReference>